<evidence type="ECO:0000313" key="3">
    <source>
        <dbReference type="Proteomes" id="UP001152622"/>
    </source>
</evidence>
<feature type="region of interest" description="Disordered" evidence="1">
    <location>
        <begin position="70"/>
        <end position="95"/>
    </location>
</feature>
<comment type="caution">
    <text evidence="2">The sequence shown here is derived from an EMBL/GenBank/DDBJ whole genome shotgun (WGS) entry which is preliminary data.</text>
</comment>
<dbReference type="AlphaFoldDB" id="A0A9Q1GH79"/>
<evidence type="ECO:0000256" key="1">
    <source>
        <dbReference type="SAM" id="MobiDB-lite"/>
    </source>
</evidence>
<protein>
    <submittedName>
        <fullName evidence="2">Uncharacterized protein</fullName>
    </submittedName>
</protein>
<feature type="compositionally biased region" description="Polar residues" evidence="1">
    <location>
        <begin position="70"/>
        <end position="79"/>
    </location>
</feature>
<evidence type="ECO:0000313" key="2">
    <source>
        <dbReference type="EMBL" id="KAJ8383211.1"/>
    </source>
</evidence>
<dbReference type="EMBL" id="JAINUF010000001">
    <property type="protein sequence ID" value="KAJ8383211.1"/>
    <property type="molecule type" value="Genomic_DNA"/>
</dbReference>
<dbReference type="Proteomes" id="UP001152622">
    <property type="component" value="Chromosome 1"/>
</dbReference>
<reference evidence="2" key="1">
    <citation type="journal article" date="2023" name="Science">
        <title>Genome structures resolve the early diversification of teleost fishes.</title>
        <authorList>
            <person name="Parey E."/>
            <person name="Louis A."/>
            <person name="Montfort J."/>
            <person name="Bouchez O."/>
            <person name="Roques C."/>
            <person name="Iampietro C."/>
            <person name="Lluch J."/>
            <person name="Castinel A."/>
            <person name="Donnadieu C."/>
            <person name="Desvignes T."/>
            <person name="Floi Bucao C."/>
            <person name="Jouanno E."/>
            <person name="Wen M."/>
            <person name="Mejri S."/>
            <person name="Dirks R."/>
            <person name="Jansen H."/>
            <person name="Henkel C."/>
            <person name="Chen W.J."/>
            <person name="Zahm M."/>
            <person name="Cabau C."/>
            <person name="Klopp C."/>
            <person name="Thompson A.W."/>
            <person name="Robinson-Rechavi M."/>
            <person name="Braasch I."/>
            <person name="Lecointre G."/>
            <person name="Bobe J."/>
            <person name="Postlethwait J.H."/>
            <person name="Berthelot C."/>
            <person name="Roest Crollius H."/>
            <person name="Guiguen Y."/>
        </authorList>
    </citation>
    <scope>NUCLEOTIDE SEQUENCE</scope>
    <source>
        <strain evidence="2">WJC10195</strain>
    </source>
</reference>
<proteinExistence type="predicted"/>
<keyword evidence="3" id="KW-1185">Reference proteome</keyword>
<name>A0A9Q1GH79_SYNKA</name>
<accession>A0A9Q1GH79</accession>
<organism evidence="2 3">
    <name type="scientific">Synaphobranchus kaupii</name>
    <name type="common">Kaup's arrowtooth eel</name>
    <dbReference type="NCBI Taxonomy" id="118154"/>
    <lineage>
        <taxon>Eukaryota</taxon>
        <taxon>Metazoa</taxon>
        <taxon>Chordata</taxon>
        <taxon>Craniata</taxon>
        <taxon>Vertebrata</taxon>
        <taxon>Euteleostomi</taxon>
        <taxon>Actinopterygii</taxon>
        <taxon>Neopterygii</taxon>
        <taxon>Teleostei</taxon>
        <taxon>Anguilliformes</taxon>
        <taxon>Synaphobranchidae</taxon>
        <taxon>Synaphobranchus</taxon>
    </lineage>
</organism>
<sequence>MKPVVHGAKNACILKRPTRERVNPCADVLWTAVRSPAALCSCELGIQIAVTAAFMPTAVSKQRLSPADSLASTLAQSTPRVRDDPQEKQTPCFNMGRSGSYPLPCRTYPLLPPSAGGYRRTELELLITAHGACGEGKHRLGERYDATIAFAHLNWDIRRAVRIIPSLCLGTDTVNPSRRVFLTDVTPFSKVGGAV</sequence>
<gene>
    <name evidence="2" type="ORF">SKAU_G00039890</name>
</gene>